<dbReference type="InterPro" id="IPR036188">
    <property type="entry name" value="FAD/NAD-bd_sf"/>
</dbReference>
<dbReference type="GO" id="GO:0016628">
    <property type="term" value="F:oxidoreductase activity, acting on the CH-CH group of donors, NAD or NADP as acceptor"/>
    <property type="evidence" value="ECO:0007669"/>
    <property type="project" value="InterPro"/>
</dbReference>
<dbReference type="STRING" id="455193.SAMN05421805_108278"/>
<dbReference type="GO" id="GO:0071949">
    <property type="term" value="F:FAD binding"/>
    <property type="evidence" value="ECO:0007669"/>
    <property type="project" value="InterPro"/>
</dbReference>
<evidence type="ECO:0000313" key="3">
    <source>
        <dbReference type="EMBL" id="SFO02900.1"/>
    </source>
</evidence>
<evidence type="ECO:0000259" key="1">
    <source>
        <dbReference type="Pfam" id="PF01494"/>
    </source>
</evidence>
<accession>A0A1I5DUX7</accession>
<dbReference type="SUPFAM" id="SSF51905">
    <property type="entry name" value="FAD/NAD(P)-binding domain"/>
    <property type="match status" value="1"/>
</dbReference>
<sequence>MTSATSRRRPDDDAEVIVVGAGPAGSTAATYLARAGLDVLLLEKSVFPREKVCGDGITPRGVKQLIDLGIDTREEAGWLHNRGLRVVGGGVEVELDWPSLASFPPYGVVRPRNDFDDLLARNAQRAGARLVQQTTVTGAVTDERTGRITGVTAKSGPERTPVTYRAPLVVACDGVSARLALSVGIEKREDRPMGVAVRRYYTSPRTKDDFLESHLELWDRSDPDKPTLLPGYGWIFPMGDGTVNVGLGILSTSKAYGKTDYRQLLRSWLDGTPEEWGFREDNATGRIGGAALPMGFNRTPHYRNGLLLVGDAGGMVNPFNGEGIAYAMESAALAAECVVHALARPDGFSREQALRRYPAAVQQALGGYFRMGNIFSKLIGNPVVMRTATKHGLPRTVLMRFVLKLLANLYDEKGGDVMDRVISTTTRLTPSA</sequence>
<dbReference type="NCBIfam" id="TIGR02032">
    <property type="entry name" value="GG-red-SF"/>
    <property type="match status" value="1"/>
</dbReference>
<evidence type="ECO:0000313" key="5">
    <source>
        <dbReference type="Proteomes" id="UP000270697"/>
    </source>
</evidence>
<evidence type="ECO:0000313" key="4">
    <source>
        <dbReference type="Proteomes" id="UP000199398"/>
    </source>
</evidence>
<dbReference type="Proteomes" id="UP000270697">
    <property type="component" value="Unassembled WGS sequence"/>
</dbReference>
<dbReference type="Gene3D" id="3.50.50.60">
    <property type="entry name" value="FAD/NAD(P)-binding domain"/>
    <property type="match status" value="1"/>
</dbReference>
<dbReference type="AlphaFoldDB" id="A0A1I5DUX7"/>
<feature type="domain" description="FAD-binding" evidence="1">
    <location>
        <begin position="14"/>
        <end position="335"/>
    </location>
</feature>
<proteinExistence type="predicted"/>
<dbReference type="Proteomes" id="UP000199398">
    <property type="component" value="Unassembled WGS sequence"/>
</dbReference>
<dbReference type="InterPro" id="IPR002938">
    <property type="entry name" value="FAD-bd"/>
</dbReference>
<dbReference type="OrthoDB" id="9795712at2"/>
<dbReference type="InterPro" id="IPR011777">
    <property type="entry name" value="Geranylgeranyl_Rdtase_fam"/>
</dbReference>
<reference evidence="2 5" key="2">
    <citation type="submission" date="2018-10" db="EMBL/GenBank/DDBJ databases">
        <title>Sequencing the genomes of 1000 actinobacteria strains.</title>
        <authorList>
            <person name="Klenk H.-P."/>
        </authorList>
    </citation>
    <scope>NUCLEOTIDE SEQUENCE [LARGE SCALE GENOMIC DNA]</scope>
    <source>
        <strain evidence="2 5">DSM 45119</strain>
    </source>
</reference>
<dbReference type="Pfam" id="PF01494">
    <property type="entry name" value="FAD_binding_3"/>
    <property type="match status" value="1"/>
</dbReference>
<evidence type="ECO:0000313" key="2">
    <source>
        <dbReference type="EMBL" id="RKT84980.1"/>
    </source>
</evidence>
<dbReference type="EMBL" id="RBXX01000002">
    <property type="protein sequence ID" value="RKT84980.1"/>
    <property type="molecule type" value="Genomic_DNA"/>
</dbReference>
<keyword evidence="5" id="KW-1185">Reference proteome</keyword>
<organism evidence="3 4">
    <name type="scientific">Saccharopolyspora antimicrobica</name>
    <dbReference type="NCBI Taxonomy" id="455193"/>
    <lineage>
        <taxon>Bacteria</taxon>
        <taxon>Bacillati</taxon>
        <taxon>Actinomycetota</taxon>
        <taxon>Actinomycetes</taxon>
        <taxon>Pseudonocardiales</taxon>
        <taxon>Pseudonocardiaceae</taxon>
        <taxon>Saccharopolyspora</taxon>
    </lineage>
</organism>
<dbReference type="PANTHER" id="PTHR42685:SF22">
    <property type="entry name" value="CONDITIONED MEDIUM FACTOR RECEPTOR 1"/>
    <property type="match status" value="1"/>
</dbReference>
<protein>
    <submittedName>
        <fullName evidence="2 3">Geranylgeranyl reductase family</fullName>
    </submittedName>
</protein>
<reference evidence="3 4" key="1">
    <citation type="submission" date="2016-10" db="EMBL/GenBank/DDBJ databases">
        <authorList>
            <person name="de Groot N.N."/>
        </authorList>
    </citation>
    <scope>NUCLEOTIDE SEQUENCE [LARGE SCALE GENOMIC DNA]</scope>
    <source>
        <strain evidence="3 4">CPCC 201259</strain>
    </source>
</reference>
<dbReference type="InterPro" id="IPR050407">
    <property type="entry name" value="Geranylgeranyl_reductase"/>
</dbReference>
<gene>
    <name evidence="2" type="ORF">ATL45_3312</name>
    <name evidence="3" type="ORF">SAMN05421805_108278</name>
</gene>
<dbReference type="EMBL" id="FOUP01000008">
    <property type="protein sequence ID" value="SFO02900.1"/>
    <property type="molecule type" value="Genomic_DNA"/>
</dbReference>
<name>A0A1I5DUX7_9PSEU</name>
<dbReference type="RefSeq" id="WP_093155339.1">
    <property type="nucleotide sequence ID" value="NZ_FOUP01000008.1"/>
</dbReference>
<dbReference type="PRINTS" id="PR00420">
    <property type="entry name" value="RNGMNOXGNASE"/>
</dbReference>
<dbReference type="PANTHER" id="PTHR42685">
    <property type="entry name" value="GERANYLGERANYL DIPHOSPHATE REDUCTASE"/>
    <property type="match status" value="1"/>
</dbReference>